<feature type="region of interest" description="Disordered" evidence="1">
    <location>
        <begin position="541"/>
        <end position="574"/>
    </location>
</feature>
<protein>
    <recommendedName>
        <fullName evidence="4">Sfi1 spindle body domain-containing protein</fullName>
    </recommendedName>
</protein>
<feature type="compositionally biased region" description="Acidic residues" evidence="1">
    <location>
        <begin position="608"/>
        <end position="618"/>
    </location>
</feature>
<dbReference type="AlphaFoldDB" id="A0AAE0CEY1"/>
<feature type="region of interest" description="Disordered" evidence="1">
    <location>
        <begin position="608"/>
        <end position="643"/>
    </location>
</feature>
<comment type="caution">
    <text evidence="2">The sequence shown here is derived from an EMBL/GenBank/DDBJ whole genome shotgun (WGS) entry which is preliminary data.</text>
</comment>
<accession>A0AAE0CEY1</accession>
<feature type="compositionally biased region" description="Polar residues" evidence="1">
    <location>
        <begin position="177"/>
        <end position="190"/>
    </location>
</feature>
<evidence type="ECO:0000256" key="1">
    <source>
        <dbReference type="SAM" id="MobiDB-lite"/>
    </source>
</evidence>
<feature type="compositionally biased region" description="Basic and acidic residues" evidence="1">
    <location>
        <begin position="211"/>
        <end position="224"/>
    </location>
</feature>
<feature type="region of interest" description="Disordered" evidence="1">
    <location>
        <begin position="702"/>
        <end position="733"/>
    </location>
</feature>
<dbReference type="EMBL" id="LGRX02025029">
    <property type="protein sequence ID" value="KAK3253039.1"/>
    <property type="molecule type" value="Genomic_DNA"/>
</dbReference>
<reference evidence="2 3" key="1">
    <citation type="journal article" date="2015" name="Genome Biol. Evol.">
        <title>Comparative Genomics of a Bacterivorous Green Alga Reveals Evolutionary Causalities and Consequences of Phago-Mixotrophic Mode of Nutrition.</title>
        <authorList>
            <person name="Burns J.A."/>
            <person name="Paasch A."/>
            <person name="Narechania A."/>
            <person name="Kim E."/>
        </authorList>
    </citation>
    <scope>NUCLEOTIDE SEQUENCE [LARGE SCALE GENOMIC DNA]</scope>
    <source>
        <strain evidence="2 3">PLY_AMNH</strain>
    </source>
</reference>
<evidence type="ECO:0000313" key="3">
    <source>
        <dbReference type="Proteomes" id="UP001190700"/>
    </source>
</evidence>
<evidence type="ECO:0000313" key="2">
    <source>
        <dbReference type="EMBL" id="KAK3253039.1"/>
    </source>
</evidence>
<dbReference type="Proteomes" id="UP001190700">
    <property type="component" value="Unassembled WGS sequence"/>
</dbReference>
<feature type="compositionally biased region" description="Basic and acidic residues" evidence="1">
    <location>
        <begin position="44"/>
        <end position="64"/>
    </location>
</feature>
<feature type="region of interest" description="Disordered" evidence="1">
    <location>
        <begin position="1"/>
        <end position="198"/>
    </location>
</feature>
<feature type="region of interest" description="Disordered" evidence="1">
    <location>
        <begin position="768"/>
        <end position="797"/>
    </location>
</feature>
<feature type="compositionally biased region" description="Basic and acidic residues" evidence="1">
    <location>
        <begin position="711"/>
        <end position="733"/>
    </location>
</feature>
<organism evidence="2 3">
    <name type="scientific">Cymbomonas tetramitiformis</name>
    <dbReference type="NCBI Taxonomy" id="36881"/>
    <lineage>
        <taxon>Eukaryota</taxon>
        <taxon>Viridiplantae</taxon>
        <taxon>Chlorophyta</taxon>
        <taxon>Pyramimonadophyceae</taxon>
        <taxon>Pyramimonadales</taxon>
        <taxon>Pyramimonadaceae</taxon>
        <taxon>Cymbomonas</taxon>
    </lineage>
</organism>
<gene>
    <name evidence="2" type="ORF">CYMTET_37690</name>
</gene>
<name>A0AAE0CEY1_9CHLO</name>
<feature type="compositionally biased region" description="Basic and acidic residues" evidence="1">
    <location>
        <begin position="550"/>
        <end position="574"/>
    </location>
</feature>
<evidence type="ECO:0008006" key="4">
    <source>
        <dbReference type="Google" id="ProtNLM"/>
    </source>
</evidence>
<feature type="compositionally biased region" description="Basic and acidic residues" evidence="1">
    <location>
        <begin position="233"/>
        <end position="244"/>
    </location>
</feature>
<feature type="region of interest" description="Disordered" evidence="1">
    <location>
        <begin position="211"/>
        <end position="244"/>
    </location>
</feature>
<feature type="region of interest" description="Disordered" evidence="1">
    <location>
        <begin position="278"/>
        <end position="314"/>
    </location>
</feature>
<proteinExistence type="predicted"/>
<keyword evidence="3" id="KW-1185">Reference proteome</keyword>
<feature type="compositionally biased region" description="Polar residues" evidence="1">
    <location>
        <begin position="81"/>
        <end position="96"/>
    </location>
</feature>
<feature type="compositionally biased region" description="Basic and acidic residues" evidence="1">
    <location>
        <begin position="1"/>
        <end position="15"/>
    </location>
</feature>
<sequence>MRAEKRLHNRVERPEGLLVKGRSTKQMVPCLPGVKRGTATADQVESHLELERQYRVLDPTDAKRAKPGATRSRQEHARTLEASSGESMSSRTQAPQRGSLADQKRPSPRGALASHKQPALPSTSRSSIKGACAKNDGRSVAHSSRSSGNRRRGLSQFEIQQNTAFREQGLQRVDSAPEQSNLRRMSTTLRQDPHVGPENLVRARMLSVGEHGEDVAGESSKTDEAGPSPTRGAESRSVRSESENLRILKRDSTLVRDPAALAVGADGRVSFDLAELLADSDEEEDKEEDSWRNEVEEEAGLRAATPGTPGRRRGLSQFEIQQNTAFREQGLQRGDSAPEQSNLRRMSTTLRQDPHVGPENLAARMLARLGVRESEDHREFYAGREDPAALAVGTPGAAGPVAGFEIQQEHGVSESGDPEKGLRWCGTRLPWLSSADGRVSFDLAELLADSDEEEDKREDSWRSRNWRWTQGACNPRHTREAAGPVAVRIQQNTAFREQGLQRVTQLPNRAIRRLCPQALRQDPHVGPENLVRAQMLSVGEHGEGVAGESSKTDEDRPSPTRGAESRSVRSESENLRILKRDSTLVRDPAALAVGADGRVSFDLAELLADSDEEEDKEEDSWRNEVEEESGLRAATPGTPGRRRGLSQFEIQQNTAFREQGLQRGDSAPEQSNLRRMSTTLRQDPHVGPENLVRAQMLSVGEHGEGVAGESSKTDEDRPSPTRGAESRSVRSESENLQILKRVSMFLDALAVGADGRVSFNLAELLADSDNTEQEHESGKDEDEVQQQALSPKRGAESCSVGLESENLRVLKRVSMLVQQNYYRVFYIWVQLVADRQDRQSAAAEHWRRWSLGAILQSWKMELSRSKIKEARQLALLVFFHWREQILTLQQVQQMCDRGCRRLLEQAWMAYRDHLAWGRWVAEVLRGAAMRSYFRSQCTIFSAWSNFLAANRWRKNLCRDAIAAFRYGILCSATGQDLVQIERMDTEARELCKMSLLRRVLCEWLAVIPTMHLRAPMVPATQRPTMAVQGRVLQLWCKRIQQLAAWKHLRGAALSRGWRSWRTYVFKCRRLVSLSMQVVCMWITGITGRALNNGNTSTTAAQSPYARDRDSFTEPFSQCRLMVDEVMRQLHMRQMVHRWMRAVVYLQNLKYKKQLAESHARRRVLSTAMRQMCCERVWNHQKLAMAKDHAYVHRLSRLFTGWICATSQCLHRRETLFKQVAPHVRATLRRMSSVQERGVTIATR</sequence>
<feature type="compositionally biased region" description="Acidic residues" evidence="1">
    <location>
        <begin position="278"/>
        <end position="288"/>
    </location>
</feature>